<feature type="region of interest" description="Disordered" evidence="1">
    <location>
        <begin position="422"/>
        <end position="452"/>
    </location>
</feature>
<reference evidence="2 3" key="1">
    <citation type="journal article" date="2018" name="Antonie Van Leeuwenhoek">
        <title>Larkinella terrae sp. nov., isolated from soil on Jeju Island, South Korea.</title>
        <authorList>
            <person name="Ten L.N."/>
            <person name="Jeon J."/>
            <person name="Park S.J."/>
            <person name="Park S."/>
            <person name="Lee S.Y."/>
            <person name="Kim M.K."/>
            <person name="Jung H.Y."/>
        </authorList>
    </citation>
    <scope>NUCLEOTIDE SEQUENCE [LARGE SCALE GENOMIC DNA]</scope>
    <source>
        <strain evidence="2 3">KCTC 52001</strain>
    </source>
</reference>
<organism evidence="2 3">
    <name type="scientific">Larkinella terrae</name>
    <dbReference type="NCBI Taxonomy" id="2025311"/>
    <lineage>
        <taxon>Bacteria</taxon>
        <taxon>Pseudomonadati</taxon>
        <taxon>Bacteroidota</taxon>
        <taxon>Cytophagia</taxon>
        <taxon>Cytophagales</taxon>
        <taxon>Spirosomataceae</taxon>
        <taxon>Larkinella</taxon>
    </lineage>
</organism>
<protein>
    <recommendedName>
        <fullName evidence="4">Phage portal protein</fullName>
    </recommendedName>
</protein>
<dbReference type="OrthoDB" id="671786at2"/>
<dbReference type="EMBL" id="WJXZ01000006">
    <property type="protein sequence ID" value="MRS61888.1"/>
    <property type="molecule type" value="Genomic_DNA"/>
</dbReference>
<comment type="caution">
    <text evidence="2">The sequence shown here is derived from an EMBL/GenBank/DDBJ whole genome shotgun (WGS) entry which is preliminary data.</text>
</comment>
<accession>A0A7K0EKA1</accession>
<feature type="compositionally biased region" description="Basic and acidic residues" evidence="1">
    <location>
        <begin position="422"/>
        <end position="441"/>
    </location>
</feature>
<keyword evidence="3" id="KW-1185">Reference proteome</keyword>
<proteinExistence type="predicted"/>
<evidence type="ECO:0000256" key="1">
    <source>
        <dbReference type="SAM" id="MobiDB-lite"/>
    </source>
</evidence>
<evidence type="ECO:0008006" key="4">
    <source>
        <dbReference type="Google" id="ProtNLM"/>
    </source>
</evidence>
<name>A0A7K0EKA1_9BACT</name>
<dbReference type="RefSeq" id="WP_154175277.1">
    <property type="nucleotide sequence ID" value="NZ_WJXZ01000006.1"/>
</dbReference>
<dbReference type="AlphaFoldDB" id="A0A7K0EKA1"/>
<dbReference type="Proteomes" id="UP000441754">
    <property type="component" value="Unassembled WGS sequence"/>
</dbReference>
<gene>
    <name evidence="2" type="ORF">GJJ30_11370</name>
</gene>
<evidence type="ECO:0000313" key="2">
    <source>
        <dbReference type="EMBL" id="MRS61888.1"/>
    </source>
</evidence>
<sequence>MPIREIAHNVYVVPYGKKGAATVVTFGGDASTTVDASLDRGRATGTKADHIPRGDDKVLHRLHQLACESPNKWQLIYTKADFAAGLGLGVGIEKVVGDDIKITPVIDPAYTEWIDRLALNDYIPAAALQLAFAEEFYVRFAFETGGKLLAVDVVDVFDIRPAKLEKGQTKVTAYLINANYGTSRFKKDEYVRVPAFDSAEPAKYPVSILRVARPAIPGQRFFALSPWWGTENWTKVSNKVPVFNDKGLDNGYFITHHISIPDDYFDQEGFEDDEKRKAHQKQVLDAMAETVSSYENPNKVLFTFHKTDSLGKELPGVRITPLKSTIDDEAFLNLYNAANIAQAQGHGVLPALAGIETGAKLGGSGKELEASANYMQDFLTVQHRRLILKPLLLAQKIDGLDPAKTLYIRQIKTYTYDVTAKNHLDNPRNEEGDPSEDEPKNKPKPAQKPNAD</sequence>
<evidence type="ECO:0000313" key="3">
    <source>
        <dbReference type="Proteomes" id="UP000441754"/>
    </source>
</evidence>